<dbReference type="Proteomes" id="UP001054252">
    <property type="component" value="Unassembled WGS sequence"/>
</dbReference>
<feature type="signal peptide" evidence="1">
    <location>
        <begin position="1"/>
        <end position="34"/>
    </location>
</feature>
<evidence type="ECO:0000313" key="2">
    <source>
        <dbReference type="EMBL" id="GKV52360.1"/>
    </source>
</evidence>
<protein>
    <submittedName>
        <fullName evidence="2">Uncharacterized protein</fullName>
    </submittedName>
</protein>
<reference evidence="2 3" key="1">
    <citation type="journal article" date="2021" name="Commun. Biol.">
        <title>The genome of Shorea leprosula (Dipterocarpaceae) highlights the ecological relevance of drought in aseasonal tropical rainforests.</title>
        <authorList>
            <person name="Ng K.K.S."/>
            <person name="Kobayashi M.J."/>
            <person name="Fawcett J.A."/>
            <person name="Hatakeyama M."/>
            <person name="Paape T."/>
            <person name="Ng C.H."/>
            <person name="Ang C.C."/>
            <person name="Tnah L.H."/>
            <person name="Lee C.T."/>
            <person name="Nishiyama T."/>
            <person name="Sese J."/>
            <person name="O'Brien M.J."/>
            <person name="Copetti D."/>
            <person name="Mohd Noor M.I."/>
            <person name="Ong R.C."/>
            <person name="Putra M."/>
            <person name="Sireger I.Z."/>
            <person name="Indrioko S."/>
            <person name="Kosugi Y."/>
            <person name="Izuno A."/>
            <person name="Isagi Y."/>
            <person name="Lee S.L."/>
            <person name="Shimizu K.K."/>
        </authorList>
    </citation>
    <scope>NUCLEOTIDE SEQUENCE [LARGE SCALE GENOMIC DNA]</scope>
    <source>
        <strain evidence="2">214</strain>
    </source>
</reference>
<sequence>MSMRSLKLNFRGGKFLKILTILLVLLAQRKLLQSSNPSMTRIVGCPGAEGEDEHDVV</sequence>
<dbReference type="EMBL" id="BPVZ01000682">
    <property type="protein sequence ID" value="GKV52360.1"/>
    <property type="molecule type" value="Genomic_DNA"/>
</dbReference>
<comment type="caution">
    <text evidence="2">The sequence shown here is derived from an EMBL/GenBank/DDBJ whole genome shotgun (WGS) entry which is preliminary data.</text>
</comment>
<keyword evidence="1" id="KW-0732">Signal</keyword>
<dbReference type="AlphaFoldDB" id="A0AAV5MR09"/>
<keyword evidence="3" id="KW-1185">Reference proteome</keyword>
<organism evidence="2 3">
    <name type="scientific">Rubroshorea leprosula</name>
    <dbReference type="NCBI Taxonomy" id="152421"/>
    <lineage>
        <taxon>Eukaryota</taxon>
        <taxon>Viridiplantae</taxon>
        <taxon>Streptophyta</taxon>
        <taxon>Embryophyta</taxon>
        <taxon>Tracheophyta</taxon>
        <taxon>Spermatophyta</taxon>
        <taxon>Magnoliopsida</taxon>
        <taxon>eudicotyledons</taxon>
        <taxon>Gunneridae</taxon>
        <taxon>Pentapetalae</taxon>
        <taxon>rosids</taxon>
        <taxon>malvids</taxon>
        <taxon>Malvales</taxon>
        <taxon>Dipterocarpaceae</taxon>
        <taxon>Rubroshorea</taxon>
    </lineage>
</organism>
<proteinExistence type="predicted"/>
<name>A0AAV5MR09_9ROSI</name>
<feature type="chain" id="PRO_5043977749" evidence="1">
    <location>
        <begin position="35"/>
        <end position="57"/>
    </location>
</feature>
<accession>A0AAV5MR09</accession>
<evidence type="ECO:0000256" key="1">
    <source>
        <dbReference type="SAM" id="SignalP"/>
    </source>
</evidence>
<evidence type="ECO:0000313" key="3">
    <source>
        <dbReference type="Proteomes" id="UP001054252"/>
    </source>
</evidence>
<gene>
    <name evidence="2" type="ORF">SLEP1_g58948</name>
</gene>